<dbReference type="AlphaFoldDB" id="D7M8C9"/>
<dbReference type="eggNOG" id="KOG0851">
    <property type="taxonomic scope" value="Eukaryota"/>
</dbReference>
<dbReference type="PANTHER" id="PTHR47165:SF4">
    <property type="entry name" value="OS03G0429900 PROTEIN"/>
    <property type="match status" value="1"/>
</dbReference>
<dbReference type="CDD" id="cd04480">
    <property type="entry name" value="RPA1_DBD_A_like"/>
    <property type="match status" value="2"/>
</dbReference>
<protein>
    <recommendedName>
        <fullName evidence="1">Replication protein A 70 kDa DNA-binding subunit B/D first OB fold domain-containing protein</fullName>
    </recommendedName>
</protein>
<evidence type="ECO:0000313" key="3">
    <source>
        <dbReference type="Proteomes" id="UP000008694"/>
    </source>
</evidence>
<dbReference type="Pfam" id="PF02721">
    <property type="entry name" value="DUF223"/>
    <property type="match status" value="2"/>
</dbReference>
<evidence type="ECO:0000313" key="2">
    <source>
        <dbReference type="EMBL" id="EFH48641.1"/>
    </source>
</evidence>
<dbReference type="SUPFAM" id="SSF50249">
    <property type="entry name" value="Nucleic acid-binding proteins"/>
    <property type="match status" value="3"/>
</dbReference>
<dbReference type="Gene3D" id="2.40.50.140">
    <property type="entry name" value="Nucleic acid-binding proteins"/>
    <property type="match status" value="3"/>
</dbReference>
<accession>D7M8C9</accession>
<name>D7M8C9_ARALL</name>
<dbReference type="EMBL" id="GL348718">
    <property type="protein sequence ID" value="EFH48641.1"/>
    <property type="molecule type" value="Genomic_DNA"/>
</dbReference>
<sequence length="727" mass="82898">MSSRFTSSSIERYNDFSRLNPAIVGWHVHVKVLRRFHTDDYISKGGLGLLLVDDKGNQIEALICSPLTSHYSTFIEEDEFYTIMNFRVVENSGFTKLTRIDFKIMFYDGTIVKEASSFSQDDYIVATPFGAIFNGYHDTSYLITLIGRVVESSDLTNVTDEPSVIGGYRYSFTIEDQEKKTLKCCAYGGVAIECHDRFRNVIGSMESFRCHGWPFDVMTYNRNMFTISSLNPLIHEWSTCVKILHVWHELDDVSNALNLILMDNQGTKIRAVIRESLVTRFSPLLIEGLWMILRKFSLIPDVDLVRTTPHRFKIQFSPDTCVDYLNYLACDYDFFNFARFRDIRTDLVGKVDNVNDIQLVQMVGSSKDISVVYFDLIDTEHTRLSIRLTGETAVRFHRQWKFNTDDVVICNIRFAKIVATSNRMWHCTNIGCSKIMVDAPLPGVVELKECWADYCGSPRTGGSGYGDGVLSQFLDVTSDSSCISDVEYLDDVSAAVDLSSVLHVEASAAVLSLDEKFKDVLSDLGALSADKDYVLAVLYLESRTQLKSLYLRYLLSRYLQEAKSLDPLMQTKKNYADLRMKYFGDGRFVAAGMKPYPSDGLECDEILMNTNEDTLECINDIVISSWRLCPAYLRLRFVESLILYKSINVHTVWDTCYRVLSGDVLAEQKIARNNPGLELSDVQLEWYGFRVMRKVMGDLGFHHAGFEGVRLGIVRRLLTYKCDDMSM</sequence>
<dbReference type="Gramene" id="fgenesh1_pg.C_scaffold_6002530">
    <property type="protein sequence ID" value="fgenesh1_pg.C_scaffold_6002530"/>
    <property type="gene ID" value="fgenesh1_pg.C_scaffold_6002530"/>
</dbReference>
<dbReference type="Proteomes" id="UP000008694">
    <property type="component" value="Unassembled WGS sequence"/>
</dbReference>
<feature type="domain" description="Replication protein A 70 kDa DNA-binding subunit B/D first OB fold" evidence="1">
    <location>
        <begin position="226"/>
        <end position="322"/>
    </location>
</feature>
<dbReference type="HOGENOM" id="CLU_028705_0_0_1"/>
<dbReference type="InterPro" id="IPR003871">
    <property type="entry name" value="RFA1B/D_OB_1st"/>
</dbReference>
<dbReference type="InterPro" id="IPR012340">
    <property type="entry name" value="NA-bd_OB-fold"/>
</dbReference>
<reference evidence="3" key="1">
    <citation type="journal article" date="2011" name="Nat. Genet.">
        <title>The Arabidopsis lyrata genome sequence and the basis of rapid genome size change.</title>
        <authorList>
            <person name="Hu T.T."/>
            <person name="Pattyn P."/>
            <person name="Bakker E.G."/>
            <person name="Cao J."/>
            <person name="Cheng J.-F."/>
            <person name="Clark R.M."/>
            <person name="Fahlgren N."/>
            <person name="Fawcett J.A."/>
            <person name="Grimwood J."/>
            <person name="Gundlach H."/>
            <person name="Haberer G."/>
            <person name="Hollister J.D."/>
            <person name="Ossowski S."/>
            <person name="Ottilar R.P."/>
            <person name="Salamov A.A."/>
            <person name="Schneeberger K."/>
            <person name="Spannagl M."/>
            <person name="Wang X."/>
            <person name="Yang L."/>
            <person name="Nasrallah M.E."/>
            <person name="Bergelson J."/>
            <person name="Carrington J.C."/>
            <person name="Gaut B.S."/>
            <person name="Schmutz J."/>
            <person name="Mayer K.F.X."/>
            <person name="Van de Peer Y."/>
            <person name="Grigoriev I.V."/>
            <person name="Nordborg M."/>
            <person name="Weigel D."/>
            <person name="Guo Y.-L."/>
        </authorList>
    </citation>
    <scope>NUCLEOTIDE SEQUENCE [LARGE SCALE GENOMIC DNA]</scope>
    <source>
        <strain evidence="3">cv. MN47</strain>
    </source>
</reference>
<keyword evidence="3" id="KW-1185">Reference proteome</keyword>
<organism evidence="3">
    <name type="scientific">Arabidopsis lyrata subsp. lyrata</name>
    <name type="common">Lyre-leaved rock-cress</name>
    <dbReference type="NCBI Taxonomy" id="81972"/>
    <lineage>
        <taxon>Eukaryota</taxon>
        <taxon>Viridiplantae</taxon>
        <taxon>Streptophyta</taxon>
        <taxon>Embryophyta</taxon>
        <taxon>Tracheophyta</taxon>
        <taxon>Spermatophyta</taxon>
        <taxon>Magnoliopsida</taxon>
        <taxon>eudicotyledons</taxon>
        <taxon>Gunneridae</taxon>
        <taxon>Pentapetalae</taxon>
        <taxon>rosids</taxon>
        <taxon>malvids</taxon>
        <taxon>Brassicales</taxon>
        <taxon>Brassicaceae</taxon>
        <taxon>Camelineae</taxon>
        <taxon>Arabidopsis</taxon>
    </lineage>
</organism>
<dbReference type="STRING" id="81972.D7M8C9"/>
<proteinExistence type="predicted"/>
<gene>
    <name evidence="2" type="ORF">ARALYDRAFT_351937</name>
</gene>
<evidence type="ECO:0000259" key="1">
    <source>
        <dbReference type="Pfam" id="PF02721"/>
    </source>
</evidence>
<dbReference type="PANTHER" id="PTHR47165">
    <property type="entry name" value="OS03G0429900 PROTEIN"/>
    <property type="match status" value="1"/>
</dbReference>
<feature type="domain" description="Replication protein A 70 kDa DNA-binding subunit B/D first OB fold" evidence="1">
    <location>
        <begin position="13"/>
        <end position="114"/>
    </location>
</feature>